<evidence type="ECO:0000259" key="5">
    <source>
        <dbReference type="Pfam" id="PF01416"/>
    </source>
</evidence>
<dbReference type="InterPro" id="IPR020097">
    <property type="entry name" value="PsdUridine_synth_TruA_a/b_dom"/>
</dbReference>
<reference evidence="6 7" key="1">
    <citation type="submission" date="2016-03" db="EMBL/GenBank/DDBJ databases">
        <title>How can Kluyveromyces marxianus grow so fast - potential evolutionary course in Saccharomyces Complex revealed by comparative genomics.</title>
        <authorList>
            <person name="Mo W."/>
            <person name="Lu W."/>
            <person name="Yang X."/>
            <person name="Qi J."/>
            <person name="Lv H."/>
        </authorList>
    </citation>
    <scope>NUCLEOTIDE SEQUENCE [LARGE SCALE GENOMIC DNA]</scope>
    <source>
        <strain evidence="6 7">FIM1</strain>
    </source>
</reference>
<dbReference type="Gene3D" id="3.30.70.580">
    <property type="entry name" value="Pseudouridine synthase I, catalytic domain, N-terminal subdomain"/>
    <property type="match status" value="1"/>
</dbReference>
<evidence type="ECO:0000256" key="3">
    <source>
        <dbReference type="ARBA" id="ARBA00023235"/>
    </source>
</evidence>
<dbReference type="EMBL" id="CP015061">
    <property type="protein sequence ID" value="QGN18428.1"/>
    <property type="molecule type" value="Genomic_DNA"/>
</dbReference>
<protein>
    <submittedName>
        <fullName evidence="6">tRNA pseudouridine synthase 3</fullName>
    </submittedName>
</protein>
<keyword evidence="7" id="KW-1185">Reference proteome</keyword>
<accession>A0ABX6F841</accession>
<keyword evidence="2" id="KW-0819">tRNA processing</keyword>
<dbReference type="Gene3D" id="3.30.70.660">
    <property type="entry name" value="Pseudouridine synthase I, catalytic domain, C-terminal subdomain"/>
    <property type="match status" value="1"/>
</dbReference>
<feature type="domain" description="Pseudouridine synthase I TruA alpha/beta" evidence="5">
    <location>
        <begin position="243"/>
        <end position="350"/>
    </location>
</feature>
<dbReference type="NCBIfam" id="TIGR00071">
    <property type="entry name" value="hisT_truA"/>
    <property type="match status" value="1"/>
</dbReference>
<name>A0ABX6F841_KLUMA</name>
<dbReference type="CDD" id="cd02569">
    <property type="entry name" value="PseudoU_synth_ScPus3"/>
    <property type="match status" value="1"/>
</dbReference>
<organism evidence="6 7">
    <name type="scientific">Kluyveromyces marxianus</name>
    <name type="common">Yeast</name>
    <name type="synonym">Candida kefyr</name>
    <dbReference type="NCBI Taxonomy" id="4911"/>
    <lineage>
        <taxon>Eukaryota</taxon>
        <taxon>Fungi</taxon>
        <taxon>Dikarya</taxon>
        <taxon>Ascomycota</taxon>
        <taxon>Saccharomycotina</taxon>
        <taxon>Saccharomycetes</taxon>
        <taxon>Saccharomycetales</taxon>
        <taxon>Saccharomycetaceae</taxon>
        <taxon>Kluyveromyces</taxon>
    </lineage>
</organism>
<dbReference type="InterPro" id="IPR001406">
    <property type="entry name" value="PsdUridine_synth_TruA"/>
</dbReference>
<evidence type="ECO:0000256" key="1">
    <source>
        <dbReference type="ARBA" id="ARBA00009375"/>
    </source>
</evidence>
<evidence type="ECO:0000313" key="7">
    <source>
        <dbReference type="Proteomes" id="UP000422736"/>
    </source>
</evidence>
<feature type="region of interest" description="Disordered" evidence="4">
    <location>
        <begin position="51"/>
        <end position="84"/>
    </location>
</feature>
<dbReference type="InterPro" id="IPR020103">
    <property type="entry name" value="PsdUridine_synth_cat_dom_sf"/>
</dbReference>
<comment type="similarity">
    <text evidence="1">Belongs to the tRNA pseudouridine synthase TruA family.</text>
</comment>
<evidence type="ECO:0000313" key="6">
    <source>
        <dbReference type="EMBL" id="QGN18428.1"/>
    </source>
</evidence>
<proteinExistence type="inferred from homology"/>
<sequence length="450" mass="52013">MMSFLLKLFKLDRKTSVSTMPSDKSPYNKWTKEQLIERLLQLEKKFNENSIEETSTKNTVGARKRAADNNGSENERNSVKKTKKSRKFDFSKYNTRFVAFRFAYLGWNYNGLAIQKDKTPLPTVEGTILETMVRCKLVPSMVPQEYKFSRCGRTDKGVSAMNQVISLKVRSNLTPEQQLDPSYDDQEIQYVNILNQLLPEDIRVSAVCLRPPKGFDARFSCISRHYKYLFSPEGLDLDKMKRAAKHFEGEHDFRNFCKLDGSKQITNYKRTIISAKITKINEDIYCFDLIGSAFLWHQVRCMMANLFLVGQGLEEDTIILEMLNVEDMPRKPIYEMASDIPLVLYDCKFPAMEWIIPDQTTDKASRSSAVVNSVELNYKLKASVSMMYRDILPKAEIKNKTVINVGDGIGKVVNVYQRLADRSLMDSFEVVNEKYRQRKIRNPKEVESLT</sequence>
<keyword evidence="3" id="KW-0413">Isomerase</keyword>
<dbReference type="InterPro" id="IPR020094">
    <property type="entry name" value="TruA/RsuA/RluB/E/F_N"/>
</dbReference>
<dbReference type="SUPFAM" id="SSF55120">
    <property type="entry name" value="Pseudouridine synthase"/>
    <property type="match status" value="1"/>
</dbReference>
<dbReference type="InterPro" id="IPR041707">
    <property type="entry name" value="Pus3-like"/>
</dbReference>
<dbReference type="Pfam" id="PF01416">
    <property type="entry name" value="PseudoU_synth_1"/>
    <property type="match status" value="1"/>
</dbReference>
<gene>
    <name evidence="6" type="primary">DEG1</name>
    <name evidence="6" type="ORF">FIM1_4756</name>
</gene>
<dbReference type="PANTHER" id="PTHR11142:SF5">
    <property type="entry name" value="TRNA PSEUDOURIDINE(38_39) SYNTHASE"/>
    <property type="match status" value="1"/>
</dbReference>
<dbReference type="InterPro" id="IPR020095">
    <property type="entry name" value="PsdUridine_synth_TruA_C"/>
</dbReference>
<evidence type="ECO:0000256" key="2">
    <source>
        <dbReference type="ARBA" id="ARBA00022694"/>
    </source>
</evidence>
<evidence type="ECO:0000256" key="4">
    <source>
        <dbReference type="SAM" id="MobiDB-lite"/>
    </source>
</evidence>
<dbReference type="Proteomes" id="UP000422736">
    <property type="component" value="Chromosome 7"/>
</dbReference>
<dbReference type="PANTHER" id="PTHR11142">
    <property type="entry name" value="PSEUDOURIDYLATE SYNTHASE"/>
    <property type="match status" value="1"/>
</dbReference>
<dbReference type="HAMAP" id="MF_00171">
    <property type="entry name" value="TruA"/>
    <property type="match status" value="1"/>
</dbReference>